<gene>
    <name evidence="9" type="ORF">HK107_00295</name>
</gene>
<keyword evidence="10" id="KW-1185">Reference proteome</keyword>
<accession>A0A7Y3RJE8</accession>
<dbReference type="Pfam" id="PF04239">
    <property type="entry name" value="DUF421"/>
    <property type="match status" value="1"/>
</dbReference>
<dbReference type="Gene3D" id="3.30.240.20">
    <property type="entry name" value="bsu07140 like domains"/>
    <property type="match status" value="1"/>
</dbReference>
<proteinExistence type="inferred from homology"/>
<evidence type="ECO:0000256" key="3">
    <source>
        <dbReference type="ARBA" id="ARBA00022475"/>
    </source>
</evidence>
<dbReference type="InterPro" id="IPR007353">
    <property type="entry name" value="DUF421"/>
</dbReference>
<keyword evidence="4 7" id="KW-0812">Transmembrane</keyword>
<evidence type="ECO:0000256" key="1">
    <source>
        <dbReference type="ARBA" id="ARBA00004651"/>
    </source>
</evidence>
<evidence type="ECO:0000313" key="10">
    <source>
        <dbReference type="Proteomes" id="UP000536835"/>
    </source>
</evidence>
<feature type="transmembrane region" description="Helical" evidence="7">
    <location>
        <begin position="68"/>
        <end position="90"/>
    </location>
</feature>
<sequence length="172" mass="18603">MPTDAIFTGWEPIFRTVMIGVLGYIGIIVMFRASGKRTLSKLNMFDFVVTVAFGSILAAMMLSKGTPLLQGLAAIGTLVVLQFGFTWLASRWDGFDKLLKAEPRLLFHDGKELEEAMKNERVASSELDSALRDSSLGSRDEVAAMVLESDGTISVIPKDKVGDGASIPDASQ</sequence>
<organism evidence="9 10">
    <name type="scientific">Parvularcula mediterranea</name>
    <dbReference type="NCBI Taxonomy" id="2732508"/>
    <lineage>
        <taxon>Bacteria</taxon>
        <taxon>Pseudomonadati</taxon>
        <taxon>Pseudomonadota</taxon>
        <taxon>Alphaproteobacteria</taxon>
        <taxon>Parvularculales</taxon>
        <taxon>Parvularculaceae</taxon>
        <taxon>Parvularcula</taxon>
    </lineage>
</organism>
<feature type="transmembrane region" description="Helical" evidence="7">
    <location>
        <begin position="12"/>
        <end position="31"/>
    </location>
</feature>
<dbReference type="PANTHER" id="PTHR34582:SF6">
    <property type="entry name" value="UPF0702 TRANSMEMBRANE PROTEIN YCAP"/>
    <property type="match status" value="1"/>
</dbReference>
<dbReference type="GO" id="GO:0005886">
    <property type="term" value="C:plasma membrane"/>
    <property type="evidence" value="ECO:0007669"/>
    <property type="project" value="UniProtKB-SubCell"/>
</dbReference>
<comment type="caution">
    <text evidence="9">The sequence shown here is derived from an EMBL/GenBank/DDBJ whole genome shotgun (WGS) entry which is preliminary data.</text>
</comment>
<dbReference type="InterPro" id="IPR023090">
    <property type="entry name" value="UPF0702_alpha/beta_dom_sf"/>
</dbReference>
<keyword evidence="6 7" id="KW-0472">Membrane</keyword>
<feature type="domain" description="YetF C-terminal" evidence="8">
    <location>
        <begin position="91"/>
        <end position="160"/>
    </location>
</feature>
<reference evidence="9 10" key="1">
    <citation type="submission" date="2020-05" db="EMBL/GenBank/DDBJ databases">
        <title>Parvularcula mediterraneae sp. nov., isolated from polypropylene straw from shallow seawater of the seashore of Laganas in Zakynthos island, Greece.</title>
        <authorList>
            <person name="Szabo I."/>
            <person name="Al-Omari J."/>
            <person name="Rado J."/>
            <person name="Szerdahelyi G.S."/>
        </authorList>
    </citation>
    <scope>NUCLEOTIDE SEQUENCE [LARGE SCALE GENOMIC DNA]</scope>
    <source>
        <strain evidence="9 10">ZS-1/3</strain>
    </source>
</reference>
<evidence type="ECO:0000313" key="9">
    <source>
        <dbReference type="EMBL" id="NNU14760.1"/>
    </source>
</evidence>
<evidence type="ECO:0000256" key="7">
    <source>
        <dbReference type="SAM" id="Phobius"/>
    </source>
</evidence>
<name>A0A7Y3RJE8_9PROT</name>
<evidence type="ECO:0000256" key="2">
    <source>
        <dbReference type="ARBA" id="ARBA00006448"/>
    </source>
</evidence>
<dbReference type="EMBL" id="JABFCX010000001">
    <property type="protein sequence ID" value="NNU14760.1"/>
    <property type="molecule type" value="Genomic_DNA"/>
</dbReference>
<keyword evidence="3" id="KW-1003">Cell membrane</keyword>
<keyword evidence="5 7" id="KW-1133">Transmembrane helix</keyword>
<dbReference type="Proteomes" id="UP000536835">
    <property type="component" value="Unassembled WGS sequence"/>
</dbReference>
<protein>
    <submittedName>
        <fullName evidence="9">DUF421 domain-containing protein</fullName>
    </submittedName>
</protein>
<feature type="transmembrane region" description="Helical" evidence="7">
    <location>
        <begin position="43"/>
        <end position="62"/>
    </location>
</feature>
<comment type="similarity">
    <text evidence="2">Belongs to the UPF0702 family.</text>
</comment>
<comment type="subcellular location">
    <subcellularLocation>
        <location evidence="1">Cell membrane</location>
        <topology evidence="1">Multi-pass membrane protein</topology>
    </subcellularLocation>
</comment>
<evidence type="ECO:0000259" key="8">
    <source>
        <dbReference type="Pfam" id="PF04239"/>
    </source>
</evidence>
<dbReference type="AlphaFoldDB" id="A0A7Y3RJE8"/>
<dbReference type="PANTHER" id="PTHR34582">
    <property type="entry name" value="UPF0702 TRANSMEMBRANE PROTEIN YCAP"/>
    <property type="match status" value="1"/>
</dbReference>
<dbReference type="RefSeq" id="WP_173195655.1">
    <property type="nucleotide sequence ID" value="NZ_JABFCX010000001.1"/>
</dbReference>
<evidence type="ECO:0000256" key="4">
    <source>
        <dbReference type="ARBA" id="ARBA00022692"/>
    </source>
</evidence>
<evidence type="ECO:0000256" key="6">
    <source>
        <dbReference type="ARBA" id="ARBA00023136"/>
    </source>
</evidence>
<evidence type="ECO:0000256" key="5">
    <source>
        <dbReference type="ARBA" id="ARBA00022989"/>
    </source>
</evidence>